<dbReference type="InterPro" id="IPR050327">
    <property type="entry name" value="Proton-linked_MCT"/>
</dbReference>
<dbReference type="AlphaFoldDB" id="A0A0C9W944"/>
<dbReference type="InterPro" id="IPR011701">
    <property type="entry name" value="MFS"/>
</dbReference>
<evidence type="ECO:0000313" key="5">
    <source>
        <dbReference type="Proteomes" id="UP000053820"/>
    </source>
</evidence>
<evidence type="ECO:0000256" key="3">
    <source>
        <dbReference type="SAM" id="Phobius"/>
    </source>
</evidence>
<gene>
    <name evidence="4" type="ORF">HYDPIDRAFT_100251</name>
</gene>
<feature type="transmembrane region" description="Helical" evidence="3">
    <location>
        <begin position="104"/>
        <end position="124"/>
    </location>
</feature>
<keyword evidence="3" id="KW-1133">Transmembrane helix</keyword>
<comment type="similarity">
    <text evidence="2">Belongs to the major facilitator superfamily. Monocarboxylate porter (TC 2.A.1.13) family.</text>
</comment>
<feature type="non-terminal residue" evidence="4">
    <location>
        <position position="1"/>
    </location>
</feature>
<feature type="transmembrane region" description="Helical" evidence="3">
    <location>
        <begin position="47"/>
        <end position="64"/>
    </location>
</feature>
<keyword evidence="3" id="KW-0472">Membrane</keyword>
<keyword evidence="3" id="KW-0812">Transmembrane</keyword>
<organism evidence="4 5">
    <name type="scientific">Hydnomerulius pinastri MD-312</name>
    <dbReference type="NCBI Taxonomy" id="994086"/>
    <lineage>
        <taxon>Eukaryota</taxon>
        <taxon>Fungi</taxon>
        <taxon>Dikarya</taxon>
        <taxon>Basidiomycota</taxon>
        <taxon>Agaricomycotina</taxon>
        <taxon>Agaricomycetes</taxon>
        <taxon>Agaricomycetidae</taxon>
        <taxon>Boletales</taxon>
        <taxon>Boletales incertae sedis</taxon>
        <taxon>Leucogyrophana</taxon>
    </lineage>
</organism>
<sequence length="331" mass="35147">VFQAYYEEVLLRDKSLAQIAFNSLQYALVFLPGLAIGRLFDLGHFKVPYFIASCVLVACNFLVAESTQWYQFFLAQGIGIGLCSGIVFGPVSPVISHWFQKKKGLALGLTAVGSSVGGTVFPIAAGNLLPLVGFKWTVRIFRFMLLATLGAANLLMERRLPPVNVQGGLFNPAAFRNPAYALYRISGTFTFLGLYTGLTYLPVSAVRVGVSSDFAFYLLAMANASSADKIGPLNIIIPFTAVAGVTTFAWPYATTSKSLVAIAIVYGFSCGTYVTLFAAPAMAIGGVTDVGRRAGMFTSFAAFGALGGPPISGAINSATRGFVQVSYYAGM</sequence>
<dbReference type="Pfam" id="PF07690">
    <property type="entry name" value="MFS_1"/>
    <property type="match status" value="1"/>
</dbReference>
<feature type="transmembrane region" description="Helical" evidence="3">
    <location>
        <begin position="259"/>
        <end position="287"/>
    </location>
</feature>
<comment type="subcellular location">
    <subcellularLocation>
        <location evidence="1">Membrane</location>
        <topology evidence="1">Multi-pass membrane protein</topology>
    </subcellularLocation>
</comment>
<reference evidence="4 5" key="1">
    <citation type="submission" date="2014-04" db="EMBL/GenBank/DDBJ databases">
        <title>Evolutionary Origins and Diversification of the Mycorrhizal Mutualists.</title>
        <authorList>
            <consortium name="DOE Joint Genome Institute"/>
            <consortium name="Mycorrhizal Genomics Consortium"/>
            <person name="Kohler A."/>
            <person name="Kuo A."/>
            <person name="Nagy L.G."/>
            <person name="Floudas D."/>
            <person name="Copeland A."/>
            <person name="Barry K.W."/>
            <person name="Cichocki N."/>
            <person name="Veneault-Fourrey C."/>
            <person name="LaButti K."/>
            <person name="Lindquist E.A."/>
            <person name="Lipzen A."/>
            <person name="Lundell T."/>
            <person name="Morin E."/>
            <person name="Murat C."/>
            <person name="Riley R."/>
            <person name="Ohm R."/>
            <person name="Sun H."/>
            <person name="Tunlid A."/>
            <person name="Henrissat B."/>
            <person name="Grigoriev I.V."/>
            <person name="Hibbett D.S."/>
            <person name="Martin F."/>
        </authorList>
    </citation>
    <scope>NUCLEOTIDE SEQUENCE [LARGE SCALE GENOMIC DNA]</scope>
    <source>
        <strain evidence="4 5">MD-312</strain>
    </source>
</reference>
<feature type="transmembrane region" description="Helical" evidence="3">
    <location>
        <begin position="70"/>
        <end position="92"/>
    </location>
</feature>
<dbReference type="Proteomes" id="UP000053820">
    <property type="component" value="Unassembled WGS sequence"/>
</dbReference>
<dbReference type="EMBL" id="KN839882">
    <property type="protein sequence ID" value="KIJ59686.1"/>
    <property type="molecule type" value="Genomic_DNA"/>
</dbReference>
<evidence type="ECO:0008006" key="6">
    <source>
        <dbReference type="Google" id="ProtNLM"/>
    </source>
</evidence>
<evidence type="ECO:0000313" key="4">
    <source>
        <dbReference type="EMBL" id="KIJ59686.1"/>
    </source>
</evidence>
<dbReference type="HOGENOM" id="CLU_001265_1_1_1"/>
<dbReference type="GO" id="GO:0016020">
    <property type="term" value="C:membrane"/>
    <property type="evidence" value="ECO:0007669"/>
    <property type="project" value="UniProtKB-SubCell"/>
</dbReference>
<dbReference type="InterPro" id="IPR036259">
    <property type="entry name" value="MFS_trans_sf"/>
</dbReference>
<dbReference type="GO" id="GO:0022857">
    <property type="term" value="F:transmembrane transporter activity"/>
    <property type="evidence" value="ECO:0007669"/>
    <property type="project" value="InterPro"/>
</dbReference>
<dbReference type="PANTHER" id="PTHR11360:SF234">
    <property type="entry name" value="MFS-TYPE TRANSPORTER DBAD-RELATED"/>
    <property type="match status" value="1"/>
</dbReference>
<proteinExistence type="inferred from homology"/>
<name>A0A0C9W944_9AGAM</name>
<evidence type="ECO:0000256" key="2">
    <source>
        <dbReference type="ARBA" id="ARBA00006727"/>
    </source>
</evidence>
<feature type="transmembrane region" description="Helical" evidence="3">
    <location>
        <begin position="20"/>
        <end position="40"/>
    </location>
</feature>
<accession>A0A0C9W944</accession>
<dbReference type="SUPFAM" id="SSF103473">
    <property type="entry name" value="MFS general substrate transporter"/>
    <property type="match status" value="1"/>
</dbReference>
<feature type="transmembrane region" description="Helical" evidence="3">
    <location>
        <begin position="136"/>
        <end position="156"/>
    </location>
</feature>
<evidence type="ECO:0000256" key="1">
    <source>
        <dbReference type="ARBA" id="ARBA00004141"/>
    </source>
</evidence>
<keyword evidence="5" id="KW-1185">Reference proteome</keyword>
<feature type="transmembrane region" description="Helical" evidence="3">
    <location>
        <begin position="232"/>
        <end position="253"/>
    </location>
</feature>
<dbReference type="PANTHER" id="PTHR11360">
    <property type="entry name" value="MONOCARBOXYLATE TRANSPORTER"/>
    <property type="match status" value="1"/>
</dbReference>
<protein>
    <recommendedName>
        <fullName evidence="6">Major facilitator superfamily (MFS) profile domain-containing protein</fullName>
    </recommendedName>
</protein>
<dbReference type="OrthoDB" id="6509908at2759"/>
<dbReference type="Gene3D" id="1.20.1250.20">
    <property type="entry name" value="MFS general substrate transporter like domains"/>
    <property type="match status" value="1"/>
</dbReference>